<dbReference type="Pfam" id="PF00570">
    <property type="entry name" value="HRDC"/>
    <property type="match status" value="1"/>
</dbReference>
<dbReference type="InterPro" id="IPR044876">
    <property type="entry name" value="HRDC_dom_sf"/>
</dbReference>
<organism evidence="1 2">
    <name type="scientific">Corynebacterium camporealensis</name>
    <dbReference type="NCBI Taxonomy" id="161896"/>
    <lineage>
        <taxon>Bacteria</taxon>
        <taxon>Bacillati</taxon>
        <taxon>Actinomycetota</taxon>
        <taxon>Actinomycetes</taxon>
        <taxon>Mycobacteriales</taxon>
        <taxon>Corynebacteriaceae</taxon>
        <taxon>Corynebacterium</taxon>
    </lineage>
</organism>
<dbReference type="GO" id="GO:0033890">
    <property type="term" value="F:ribonuclease D activity"/>
    <property type="evidence" value="ECO:0007669"/>
    <property type="project" value="UniProtKB-EC"/>
</dbReference>
<dbReference type="PANTHER" id="PTHR47649">
    <property type="entry name" value="RIBONUCLEASE D"/>
    <property type="match status" value="1"/>
</dbReference>
<dbReference type="OrthoDB" id="144122at2"/>
<dbReference type="AlphaFoldDB" id="A0A0F6QWA4"/>
<evidence type="ECO:0000313" key="1">
    <source>
        <dbReference type="EMBL" id="AKE39312.1"/>
    </source>
</evidence>
<dbReference type="Gene3D" id="1.10.150.80">
    <property type="entry name" value="HRDC domain"/>
    <property type="match status" value="2"/>
</dbReference>
<dbReference type="SUPFAM" id="SSF53098">
    <property type="entry name" value="Ribonuclease H-like"/>
    <property type="match status" value="1"/>
</dbReference>
<dbReference type="Pfam" id="PF01612">
    <property type="entry name" value="DNA_pol_A_exo1"/>
    <property type="match status" value="1"/>
</dbReference>
<reference evidence="1 2" key="1">
    <citation type="journal article" date="2015" name="Genome Announc.">
        <title>Complete Genome Sequence of Corynebacterium camporealensis DSM 44610, Isolated from the Milk of a Manchega Sheep with Subclinical Mastitis.</title>
        <authorList>
            <person name="Ruckert C."/>
            <person name="Albersmeier A."/>
            <person name="Winkler A."/>
            <person name="Tauch A."/>
        </authorList>
    </citation>
    <scope>NUCLEOTIDE SEQUENCE [LARGE SCALE GENOMIC DNA]</scope>
    <source>
        <strain evidence="1 2">DSM 44610</strain>
    </source>
</reference>
<dbReference type="Gene3D" id="3.30.420.10">
    <property type="entry name" value="Ribonuclease H-like superfamily/Ribonuclease H"/>
    <property type="match status" value="1"/>
</dbReference>
<evidence type="ECO:0000313" key="2">
    <source>
        <dbReference type="Proteomes" id="UP000033566"/>
    </source>
</evidence>
<protein>
    <submittedName>
        <fullName evidence="1">Ribonuclease D</fullName>
        <ecNumber evidence="1">3.1.13.5</ecNumber>
    </submittedName>
</protein>
<sequence length="387" mass="42892">MLRSTPADGIPAVLNTPQDFQDAAAQLAAGTGPFAIDTERASSYRYDDRAFLVQIRRRGAGTFLLAPEGLRPELHAALAPVLNDAPWIIHAAPSDLPSLAWLGLYPGTLFDTELASRMAGFAHPNLGGMVEELLGVELEKGYGDSDWSKTPLPHQWLAYAALDVELLIELAEILRDILAEENKLDWAYEEFAAIVDKHADITAPPEQHWQDLRGIHTLKSPHQLGIAKALWTHRDNIARKRDIAPSRLLPNKVIVEVARQQPRNEQELARVKGFPQRRARAGMAVVKKAGIAKLPRKKKGGVPSRPLWSRDQWGVYQAIRADFAELAAELHMDPETLLKPATLRKAVWSVIGDETVHNTPQLVDVLDEARPWQIDIAVPIIAPRLLG</sequence>
<dbReference type="PROSITE" id="PS50967">
    <property type="entry name" value="HRDC"/>
    <property type="match status" value="1"/>
</dbReference>
<dbReference type="PANTHER" id="PTHR47649:SF1">
    <property type="entry name" value="RIBONUCLEASE D"/>
    <property type="match status" value="1"/>
</dbReference>
<dbReference type="HOGENOM" id="CLU_042387_3_0_11"/>
<name>A0A0F6QWA4_9CORY</name>
<dbReference type="Pfam" id="PF18305">
    <property type="entry name" value="DNA_pol_A_exoN"/>
    <property type="match status" value="1"/>
</dbReference>
<dbReference type="Proteomes" id="UP000033566">
    <property type="component" value="Chromosome"/>
</dbReference>
<accession>A0A0F6QWA4</accession>
<dbReference type="KEGG" id="ccj:UL81_06780"/>
<dbReference type="InterPro" id="IPR041605">
    <property type="entry name" value="Exo_C"/>
</dbReference>
<dbReference type="InterPro" id="IPR010997">
    <property type="entry name" value="HRDC-like_sf"/>
</dbReference>
<dbReference type="GO" id="GO:0000166">
    <property type="term" value="F:nucleotide binding"/>
    <property type="evidence" value="ECO:0007669"/>
    <property type="project" value="InterPro"/>
</dbReference>
<dbReference type="GO" id="GO:0003676">
    <property type="term" value="F:nucleic acid binding"/>
    <property type="evidence" value="ECO:0007669"/>
    <property type="project" value="InterPro"/>
</dbReference>
<dbReference type="SMART" id="SM00341">
    <property type="entry name" value="HRDC"/>
    <property type="match status" value="1"/>
</dbReference>
<dbReference type="SUPFAM" id="SSF47819">
    <property type="entry name" value="HRDC-like"/>
    <property type="match status" value="1"/>
</dbReference>
<dbReference type="InterPro" id="IPR051086">
    <property type="entry name" value="RNase_D-like"/>
</dbReference>
<dbReference type="EC" id="3.1.13.5" evidence="1"/>
<dbReference type="InterPro" id="IPR036397">
    <property type="entry name" value="RNaseH_sf"/>
</dbReference>
<dbReference type="SMART" id="SM00474">
    <property type="entry name" value="35EXOc"/>
    <property type="match status" value="1"/>
</dbReference>
<keyword evidence="1" id="KW-0378">Hydrolase</keyword>
<dbReference type="InterPro" id="IPR012337">
    <property type="entry name" value="RNaseH-like_sf"/>
</dbReference>
<dbReference type="GO" id="GO:0006139">
    <property type="term" value="P:nucleobase-containing compound metabolic process"/>
    <property type="evidence" value="ECO:0007669"/>
    <property type="project" value="InterPro"/>
</dbReference>
<dbReference type="RefSeq" id="WP_046453412.1">
    <property type="nucleotide sequence ID" value="NZ_CP011311.1"/>
</dbReference>
<dbReference type="STRING" id="161896.UL81_06780"/>
<dbReference type="EMBL" id="CP011311">
    <property type="protein sequence ID" value="AKE39312.1"/>
    <property type="molecule type" value="Genomic_DNA"/>
</dbReference>
<dbReference type="InterPro" id="IPR002121">
    <property type="entry name" value="HRDC_dom"/>
</dbReference>
<keyword evidence="2" id="KW-1185">Reference proteome</keyword>
<dbReference type="CDD" id="cd06142">
    <property type="entry name" value="RNaseD_exo"/>
    <property type="match status" value="1"/>
</dbReference>
<dbReference type="PATRIC" id="fig|161896.4.peg.1324"/>
<dbReference type="InterPro" id="IPR002562">
    <property type="entry name" value="3'-5'_exonuclease_dom"/>
</dbReference>
<proteinExistence type="predicted"/>
<gene>
    <name evidence="1" type="primary">rnd</name>
    <name evidence="1" type="ORF">UL81_06780</name>
</gene>
<dbReference type="GO" id="GO:0008408">
    <property type="term" value="F:3'-5' exonuclease activity"/>
    <property type="evidence" value="ECO:0007669"/>
    <property type="project" value="InterPro"/>
</dbReference>